<dbReference type="Proteomes" id="UP001431783">
    <property type="component" value="Unassembled WGS sequence"/>
</dbReference>
<evidence type="ECO:0008006" key="4">
    <source>
        <dbReference type="Google" id="ProtNLM"/>
    </source>
</evidence>
<dbReference type="InterPro" id="IPR005055">
    <property type="entry name" value="A10/PebIII"/>
</dbReference>
<protein>
    <recommendedName>
        <fullName evidence="4">Chemosensory protein</fullName>
    </recommendedName>
</protein>
<feature type="chain" id="PRO_5043530997" description="Chemosensory protein" evidence="1">
    <location>
        <begin position="20"/>
        <end position="132"/>
    </location>
</feature>
<proteinExistence type="predicted"/>
<evidence type="ECO:0000313" key="2">
    <source>
        <dbReference type="EMBL" id="KAK9888081.1"/>
    </source>
</evidence>
<keyword evidence="3" id="KW-1185">Reference proteome</keyword>
<organism evidence="2 3">
    <name type="scientific">Henosepilachna vigintioctopunctata</name>
    <dbReference type="NCBI Taxonomy" id="420089"/>
    <lineage>
        <taxon>Eukaryota</taxon>
        <taxon>Metazoa</taxon>
        <taxon>Ecdysozoa</taxon>
        <taxon>Arthropoda</taxon>
        <taxon>Hexapoda</taxon>
        <taxon>Insecta</taxon>
        <taxon>Pterygota</taxon>
        <taxon>Neoptera</taxon>
        <taxon>Endopterygota</taxon>
        <taxon>Coleoptera</taxon>
        <taxon>Polyphaga</taxon>
        <taxon>Cucujiformia</taxon>
        <taxon>Coccinelloidea</taxon>
        <taxon>Coccinellidae</taxon>
        <taxon>Epilachninae</taxon>
        <taxon>Epilachnini</taxon>
        <taxon>Henosepilachna</taxon>
    </lineage>
</organism>
<dbReference type="Pfam" id="PF03392">
    <property type="entry name" value="OS-D"/>
    <property type="match status" value="1"/>
</dbReference>
<reference evidence="2 3" key="1">
    <citation type="submission" date="2023-03" db="EMBL/GenBank/DDBJ databases">
        <title>Genome insight into feeding habits of ladybird beetles.</title>
        <authorList>
            <person name="Li H.-S."/>
            <person name="Huang Y.-H."/>
            <person name="Pang H."/>
        </authorList>
    </citation>
    <scope>NUCLEOTIDE SEQUENCE [LARGE SCALE GENOMIC DNA]</scope>
    <source>
        <strain evidence="2">SYSU_2023b</strain>
        <tissue evidence="2">Whole body</tissue>
    </source>
</reference>
<comment type="caution">
    <text evidence="2">The sequence shown here is derived from an EMBL/GenBank/DDBJ whole genome shotgun (WGS) entry which is preliminary data.</text>
</comment>
<evidence type="ECO:0000313" key="3">
    <source>
        <dbReference type="Proteomes" id="UP001431783"/>
    </source>
</evidence>
<keyword evidence="1" id="KW-0732">Signal</keyword>
<evidence type="ECO:0000256" key="1">
    <source>
        <dbReference type="SAM" id="SignalP"/>
    </source>
</evidence>
<accession>A0AAW1V4W8</accession>
<dbReference type="PANTHER" id="PTHR11257">
    <property type="entry name" value="CHEMOSENSORY PROTEIN-RELATED"/>
    <property type="match status" value="1"/>
</dbReference>
<dbReference type="AlphaFoldDB" id="A0AAW1V4W8"/>
<name>A0AAW1V4W8_9CUCU</name>
<sequence>MNFLVVFVVVAISVACVNCEDLYTSKFDNIDIDAIMKNDRLLQNHFACIIDGKGCTAEADELRKHIPEIMETCCSKCTDKQKEGAKKMTTYLIENKPDIVKKLVDKFDPDRKYIEKCKEQLKSGGVDTSKLQ</sequence>
<dbReference type="EMBL" id="JARQZJ010000121">
    <property type="protein sequence ID" value="KAK9888081.1"/>
    <property type="molecule type" value="Genomic_DNA"/>
</dbReference>
<dbReference type="SUPFAM" id="SSF100910">
    <property type="entry name" value="Chemosensory protein Csp2"/>
    <property type="match status" value="1"/>
</dbReference>
<dbReference type="PANTHER" id="PTHR11257:SF12">
    <property type="entry name" value="EJACULATORY BULB-SPECIFIC PROTEIN 3-RELATED"/>
    <property type="match status" value="1"/>
</dbReference>
<dbReference type="InterPro" id="IPR036682">
    <property type="entry name" value="OS_D_A10/PebIII_sf"/>
</dbReference>
<gene>
    <name evidence="2" type="ORF">WA026_000357</name>
</gene>
<feature type="signal peptide" evidence="1">
    <location>
        <begin position="1"/>
        <end position="19"/>
    </location>
</feature>
<dbReference type="Gene3D" id="1.10.2080.10">
    <property type="entry name" value="Insect odorant-binding protein A10/Ejaculatory bulb-specific protein 3"/>
    <property type="match status" value="1"/>
</dbReference>